<feature type="compositionally biased region" description="Acidic residues" evidence="6">
    <location>
        <begin position="320"/>
        <end position="330"/>
    </location>
</feature>
<protein>
    <recommendedName>
        <fullName evidence="4">WD repeat-containing protein JIP5</fullName>
    </recommendedName>
    <alternativeName>
        <fullName evidence="5">WD repeat-containing protein jip5</fullName>
    </alternativeName>
</protein>
<dbReference type="InterPro" id="IPR015943">
    <property type="entry name" value="WD40/YVTN_repeat-like_dom_sf"/>
</dbReference>
<dbReference type="SUPFAM" id="SSF50978">
    <property type="entry name" value="WD40 repeat-like"/>
    <property type="match status" value="1"/>
</dbReference>
<evidence type="ECO:0000313" key="8">
    <source>
        <dbReference type="Proteomes" id="UP000014254"/>
    </source>
</evidence>
<dbReference type="VEuPathDB" id="FungiDB:HMPREF1544_01321"/>
<sequence length="348" mass="39520">MEPKPIEFKDHIFDFSFHPVENIIVAGLINGQVQCWNYATDKENTLNWTTQVSKKSCRGVEFTPDGAHLLSISRDKSIQALDVTTGRLLYKIPRAHKYAINKICKLDTHLTATGDDEGVVKIWDMRTCKATQEYKMHDDFIADMEYCSGRSSLLSTGGDGLLSIFDTRKPTDKIKLSQVVDDELLSMTVIEAGNKVIAGSQSGALYTWDWNQWDSSRKWLGHPNSIDALCKLDEQVVCTGGSDGLLRMISVQPYKFEGILGDHGEDFPIESIEMDHHQTYLASCGHDLQLKFWNVQFLFDQQDQDAETDTTLKRKVIHIDDDDDAESDNDTQEHDTKRPRESFFDELT</sequence>
<accession>S2K8S2</accession>
<feature type="compositionally biased region" description="Basic and acidic residues" evidence="6">
    <location>
        <begin position="331"/>
        <end position="348"/>
    </location>
</feature>
<evidence type="ECO:0000256" key="5">
    <source>
        <dbReference type="ARBA" id="ARBA00039514"/>
    </source>
</evidence>
<evidence type="ECO:0000256" key="6">
    <source>
        <dbReference type="SAM" id="MobiDB-lite"/>
    </source>
</evidence>
<dbReference type="InParanoid" id="S2K8S2"/>
<reference evidence="8" key="1">
    <citation type="submission" date="2013-05" db="EMBL/GenBank/DDBJ databases">
        <title>The Genome sequence of Mucor circinelloides f. circinelloides 1006PhL.</title>
        <authorList>
            <consortium name="The Broad Institute Genomics Platform"/>
            <person name="Cuomo C."/>
            <person name="Earl A."/>
            <person name="Findley K."/>
            <person name="Lee S.C."/>
            <person name="Walker B."/>
            <person name="Young S."/>
            <person name="Zeng Q."/>
            <person name="Gargeya S."/>
            <person name="Fitzgerald M."/>
            <person name="Haas B."/>
            <person name="Abouelleil A."/>
            <person name="Allen A.W."/>
            <person name="Alvarado L."/>
            <person name="Arachchi H.M."/>
            <person name="Berlin A.M."/>
            <person name="Chapman S.B."/>
            <person name="Gainer-Dewar J."/>
            <person name="Goldberg J."/>
            <person name="Griggs A."/>
            <person name="Gujja S."/>
            <person name="Hansen M."/>
            <person name="Howarth C."/>
            <person name="Imamovic A."/>
            <person name="Ireland A."/>
            <person name="Larimer J."/>
            <person name="McCowan C."/>
            <person name="Murphy C."/>
            <person name="Pearson M."/>
            <person name="Poon T.W."/>
            <person name="Priest M."/>
            <person name="Roberts A."/>
            <person name="Saif S."/>
            <person name="Shea T."/>
            <person name="Sisk P."/>
            <person name="Sykes S."/>
            <person name="Wortman J."/>
            <person name="Nusbaum C."/>
            <person name="Birren B."/>
        </authorList>
    </citation>
    <scope>NUCLEOTIDE SEQUENCE [LARGE SCALE GENOMIC DNA]</scope>
    <source>
        <strain evidence="8">1006PhL</strain>
    </source>
</reference>
<proteinExistence type="inferred from homology"/>
<evidence type="ECO:0000256" key="1">
    <source>
        <dbReference type="ARBA" id="ARBA00007625"/>
    </source>
</evidence>
<dbReference type="InterPro" id="IPR001680">
    <property type="entry name" value="WD40_rpt"/>
</dbReference>
<dbReference type="PANTHER" id="PTHR44019">
    <property type="entry name" value="WD REPEAT-CONTAINING PROTEIN 55"/>
    <property type="match status" value="1"/>
</dbReference>
<dbReference type="Proteomes" id="UP000014254">
    <property type="component" value="Unassembled WGS sequence"/>
</dbReference>
<dbReference type="eggNOG" id="KOG2444">
    <property type="taxonomic scope" value="Eukaryota"/>
</dbReference>
<dbReference type="SMART" id="SM00320">
    <property type="entry name" value="WD40"/>
    <property type="match status" value="7"/>
</dbReference>
<evidence type="ECO:0000313" key="7">
    <source>
        <dbReference type="EMBL" id="EPB91813.1"/>
    </source>
</evidence>
<keyword evidence="2" id="KW-0853">WD repeat</keyword>
<dbReference type="PANTHER" id="PTHR44019:SF20">
    <property type="entry name" value="WD REPEAT-CONTAINING PROTEIN 55"/>
    <property type="match status" value="1"/>
</dbReference>
<dbReference type="STRING" id="1220926.S2K8S2"/>
<comment type="similarity">
    <text evidence="1">Belongs to the WD repeat WDR55 family.</text>
</comment>
<dbReference type="Gene3D" id="2.130.10.10">
    <property type="entry name" value="YVTN repeat-like/Quinoprotein amine dehydrogenase"/>
    <property type="match status" value="2"/>
</dbReference>
<dbReference type="OMA" id="GIIKHWD"/>
<evidence type="ECO:0000256" key="2">
    <source>
        <dbReference type="ARBA" id="ARBA00022574"/>
    </source>
</evidence>
<dbReference type="EMBL" id="KE123905">
    <property type="protein sequence ID" value="EPB91813.1"/>
    <property type="molecule type" value="Genomic_DNA"/>
</dbReference>
<gene>
    <name evidence="7" type="ORF">HMPREF1544_01321</name>
</gene>
<name>S2K8S2_MUCC1</name>
<evidence type="ECO:0000256" key="4">
    <source>
        <dbReference type="ARBA" id="ARBA00039238"/>
    </source>
</evidence>
<keyword evidence="8" id="KW-1185">Reference proteome</keyword>
<keyword evidence="3" id="KW-0677">Repeat</keyword>
<evidence type="ECO:0000256" key="3">
    <source>
        <dbReference type="ARBA" id="ARBA00022737"/>
    </source>
</evidence>
<dbReference type="Pfam" id="PF24796">
    <property type="entry name" value="WDR55"/>
    <property type="match status" value="1"/>
</dbReference>
<dbReference type="InterPro" id="IPR050505">
    <property type="entry name" value="WDR55/POC1"/>
</dbReference>
<dbReference type="FunCoup" id="S2K8S2">
    <property type="interactions" value="587"/>
</dbReference>
<dbReference type="InterPro" id="IPR036322">
    <property type="entry name" value="WD40_repeat_dom_sf"/>
</dbReference>
<dbReference type="AlphaFoldDB" id="S2K8S2"/>
<organism evidence="7 8">
    <name type="scientific">Mucor circinelloides f. circinelloides (strain 1006PhL)</name>
    <name type="common">Mucormycosis agent</name>
    <name type="synonym">Calyptromyces circinelloides</name>
    <dbReference type="NCBI Taxonomy" id="1220926"/>
    <lineage>
        <taxon>Eukaryota</taxon>
        <taxon>Fungi</taxon>
        <taxon>Fungi incertae sedis</taxon>
        <taxon>Mucoromycota</taxon>
        <taxon>Mucoromycotina</taxon>
        <taxon>Mucoromycetes</taxon>
        <taxon>Mucorales</taxon>
        <taxon>Mucorineae</taxon>
        <taxon>Mucoraceae</taxon>
        <taxon>Mucor</taxon>
    </lineage>
</organism>
<dbReference type="OrthoDB" id="10248475at2759"/>
<feature type="region of interest" description="Disordered" evidence="6">
    <location>
        <begin position="317"/>
        <end position="348"/>
    </location>
</feature>